<keyword evidence="2" id="KW-0964">Secreted</keyword>
<dbReference type="eggNOG" id="ENOG502SBZI">
    <property type="taxonomic scope" value="Eukaryota"/>
</dbReference>
<organism evidence="5 6">
    <name type="scientific">Cicer arietinum</name>
    <name type="common">Chickpea</name>
    <name type="synonym">Garbanzo</name>
    <dbReference type="NCBI Taxonomy" id="3827"/>
    <lineage>
        <taxon>Eukaryota</taxon>
        <taxon>Viridiplantae</taxon>
        <taxon>Streptophyta</taxon>
        <taxon>Embryophyta</taxon>
        <taxon>Tracheophyta</taxon>
        <taxon>Spermatophyta</taxon>
        <taxon>Magnoliopsida</taxon>
        <taxon>eudicotyledons</taxon>
        <taxon>Gunneridae</taxon>
        <taxon>Pentapetalae</taxon>
        <taxon>rosids</taxon>
        <taxon>fabids</taxon>
        <taxon>Fabales</taxon>
        <taxon>Fabaceae</taxon>
        <taxon>Papilionoideae</taxon>
        <taxon>50 kb inversion clade</taxon>
        <taxon>NPAAA clade</taxon>
        <taxon>Hologalegina</taxon>
        <taxon>IRL clade</taxon>
        <taxon>Cicereae</taxon>
        <taxon>Cicer</taxon>
    </lineage>
</organism>
<sequence length="77" mass="8984">MVQCIKKLQISLLLLFILLLCIFGYCHGSRTNNVFKAKPKYQHTGHFFGFLPRRIPIPFSSPSRKHNDIGLQRWKSP</sequence>
<evidence type="ECO:0000313" key="6">
    <source>
        <dbReference type="RefSeq" id="XP_012571927.1"/>
    </source>
</evidence>
<keyword evidence="3 4" id="KW-0732">Signal</keyword>
<gene>
    <name evidence="6" type="primary">LOC101506104</name>
</gene>
<protein>
    <submittedName>
        <fullName evidence="6">Protein IDA-LIKE 2-like</fullName>
    </submittedName>
</protein>
<evidence type="ECO:0000256" key="3">
    <source>
        <dbReference type="ARBA" id="ARBA00022729"/>
    </source>
</evidence>
<dbReference type="KEGG" id="cam:101506104"/>
<evidence type="ECO:0000256" key="4">
    <source>
        <dbReference type="SAM" id="SignalP"/>
    </source>
</evidence>
<reference evidence="5" key="1">
    <citation type="journal article" date="2013" name="Nat. Biotechnol.">
        <title>Draft genome sequence of chickpea (Cicer arietinum) provides a resource for trait improvement.</title>
        <authorList>
            <person name="Varshney R.K."/>
            <person name="Song C."/>
            <person name="Saxena R.K."/>
            <person name="Azam S."/>
            <person name="Yu S."/>
            <person name="Sharpe A.G."/>
            <person name="Cannon S."/>
            <person name="Baek J."/>
            <person name="Rosen B.D."/>
            <person name="Tar'an B."/>
            <person name="Millan T."/>
            <person name="Zhang X."/>
            <person name="Ramsay L.D."/>
            <person name="Iwata A."/>
            <person name="Wang Y."/>
            <person name="Nelson W."/>
            <person name="Farmer A.D."/>
            <person name="Gaur P.M."/>
            <person name="Soderlund C."/>
            <person name="Penmetsa R.V."/>
            <person name="Xu C."/>
            <person name="Bharti A.K."/>
            <person name="He W."/>
            <person name="Winter P."/>
            <person name="Zhao S."/>
            <person name="Hane J.K."/>
            <person name="Carrasquilla-Garcia N."/>
            <person name="Condie J.A."/>
            <person name="Upadhyaya H.D."/>
            <person name="Luo M.C."/>
            <person name="Thudi M."/>
            <person name="Gowda C.L."/>
            <person name="Singh N.P."/>
            <person name="Lichtenzveig J."/>
            <person name="Gali K.K."/>
            <person name="Rubio J."/>
            <person name="Nadarajan N."/>
            <person name="Dolezel J."/>
            <person name="Bansal K.C."/>
            <person name="Xu X."/>
            <person name="Edwards D."/>
            <person name="Zhang G."/>
            <person name="Kahl G."/>
            <person name="Gil J."/>
            <person name="Singh K.B."/>
            <person name="Datta S.K."/>
            <person name="Jackson S.A."/>
            <person name="Wang J."/>
            <person name="Cook D.R."/>
        </authorList>
    </citation>
    <scope>NUCLEOTIDE SEQUENCE [LARGE SCALE GENOMIC DNA]</scope>
    <source>
        <strain evidence="5">cv. CDC Frontier</strain>
    </source>
</reference>
<evidence type="ECO:0000313" key="5">
    <source>
        <dbReference type="Proteomes" id="UP000087171"/>
    </source>
</evidence>
<evidence type="ECO:0000256" key="1">
    <source>
        <dbReference type="ARBA" id="ARBA00004239"/>
    </source>
</evidence>
<dbReference type="RefSeq" id="XP_012571927.1">
    <property type="nucleotide sequence ID" value="XM_012716473.2"/>
</dbReference>
<keyword evidence="5" id="KW-1185">Reference proteome</keyword>
<name>A0A1S3E7X2_CICAR</name>
<reference evidence="6" key="2">
    <citation type="submission" date="2025-08" db="UniProtKB">
        <authorList>
            <consortium name="RefSeq"/>
        </authorList>
    </citation>
    <scope>IDENTIFICATION</scope>
    <source>
        <tissue evidence="6">Etiolated seedlings</tissue>
    </source>
</reference>
<dbReference type="AlphaFoldDB" id="A0A1S3E7X2"/>
<dbReference type="PANTHER" id="PTHR33599">
    <property type="entry name" value="PROTEIN IDA-LIKE 5"/>
    <property type="match status" value="1"/>
</dbReference>
<comment type="subcellular location">
    <subcellularLocation>
        <location evidence="1">Secreted</location>
        <location evidence="1">Extracellular space</location>
    </subcellularLocation>
</comment>
<dbReference type="InterPro" id="IPR039639">
    <property type="entry name" value="IDA-like"/>
</dbReference>
<evidence type="ECO:0000256" key="2">
    <source>
        <dbReference type="ARBA" id="ARBA00022525"/>
    </source>
</evidence>
<accession>A0A1S3E7X2</accession>
<feature type="chain" id="PRO_5010299022" evidence="4">
    <location>
        <begin position="29"/>
        <end position="77"/>
    </location>
</feature>
<dbReference type="PaxDb" id="3827-XP_004502911.1"/>
<dbReference type="Proteomes" id="UP000087171">
    <property type="component" value="Chromosome Ca5"/>
</dbReference>
<proteinExistence type="predicted"/>
<dbReference type="PANTHER" id="PTHR33599:SF15">
    <property type="entry name" value="PROTEIN IDA-LIKE 2"/>
    <property type="match status" value="1"/>
</dbReference>
<dbReference type="GeneID" id="101506104"/>
<dbReference type="GO" id="GO:0005576">
    <property type="term" value="C:extracellular region"/>
    <property type="evidence" value="ECO:0007669"/>
    <property type="project" value="UniProtKB-SubCell"/>
</dbReference>
<feature type="signal peptide" evidence="4">
    <location>
        <begin position="1"/>
        <end position="28"/>
    </location>
</feature>
<dbReference type="GO" id="GO:0010227">
    <property type="term" value="P:floral organ abscission"/>
    <property type="evidence" value="ECO:0007669"/>
    <property type="project" value="InterPro"/>
</dbReference>